<sequence>MAASIAVQRPPWEAQVYMREELSTVLSNRSAAFVESGHFRKARALMKLDRYQEAKEAMQLGLSFEPNNQEMIQLLADIESVLKTKHTIKYPSSSEKTAPAPLPIPVS</sequence>
<organism evidence="1 2">
    <name type="scientific">Grifola frondosa</name>
    <name type="common">Maitake</name>
    <name type="synonym">Polyporus frondosus</name>
    <dbReference type="NCBI Taxonomy" id="5627"/>
    <lineage>
        <taxon>Eukaryota</taxon>
        <taxon>Fungi</taxon>
        <taxon>Dikarya</taxon>
        <taxon>Basidiomycota</taxon>
        <taxon>Agaricomycotina</taxon>
        <taxon>Agaricomycetes</taxon>
        <taxon>Polyporales</taxon>
        <taxon>Grifolaceae</taxon>
        <taxon>Grifola</taxon>
    </lineage>
</organism>
<dbReference type="Gene3D" id="1.25.40.10">
    <property type="entry name" value="Tetratricopeptide repeat domain"/>
    <property type="match status" value="1"/>
</dbReference>
<dbReference type="SUPFAM" id="SSF48452">
    <property type="entry name" value="TPR-like"/>
    <property type="match status" value="1"/>
</dbReference>
<dbReference type="STRING" id="5627.A0A1C7MC84"/>
<name>A0A1C7MC84_GRIFR</name>
<dbReference type="EMBL" id="LUGG01000006">
    <property type="protein sequence ID" value="OBZ74217.1"/>
    <property type="molecule type" value="Genomic_DNA"/>
</dbReference>
<proteinExistence type="predicted"/>
<protein>
    <recommendedName>
        <fullName evidence="3">Translocation protein sec72</fullName>
    </recommendedName>
</protein>
<accession>A0A1C7MC84</accession>
<dbReference type="Proteomes" id="UP000092993">
    <property type="component" value="Unassembled WGS sequence"/>
</dbReference>
<evidence type="ECO:0000313" key="2">
    <source>
        <dbReference type="Proteomes" id="UP000092993"/>
    </source>
</evidence>
<evidence type="ECO:0008006" key="3">
    <source>
        <dbReference type="Google" id="ProtNLM"/>
    </source>
</evidence>
<reference evidence="1 2" key="1">
    <citation type="submission" date="2016-03" db="EMBL/GenBank/DDBJ databases">
        <title>Whole genome sequencing of Grifola frondosa 9006-11.</title>
        <authorList>
            <person name="Min B."/>
            <person name="Park H."/>
            <person name="Kim J.-G."/>
            <person name="Cho H."/>
            <person name="Oh Y.-L."/>
            <person name="Kong W.-S."/>
            <person name="Choi I.-G."/>
        </authorList>
    </citation>
    <scope>NUCLEOTIDE SEQUENCE [LARGE SCALE GENOMIC DNA]</scope>
    <source>
        <strain evidence="1 2">9006-11</strain>
    </source>
</reference>
<comment type="caution">
    <text evidence="1">The sequence shown here is derived from an EMBL/GenBank/DDBJ whole genome shotgun (WGS) entry which is preliminary data.</text>
</comment>
<evidence type="ECO:0000313" key="1">
    <source>
        <dbReference type="EMBL" id="OBZ74217.1"/>
    </source>
</evidence>
<dbReference type="OrthoDB" id="433738at2759"/>
<dbReference type="InterPro" id="IPR011990">
    <property type="entry name" value="TPR-like_helical_dom_sf"/>
</dbReference>
<dbReference type="AlphaFoldDB" id="A0A1C7MC84"/>
<gene>
    <name evidence="1" type="ORF">A0H81_05968</name>
</gene>
<keyword evidence="2" id="KW-1185">Reference proteome</keyword>